<evidence type="ECO:0008006" key="4">
    <source>
        <dbReference type="Google" id="ProtNLM"/>
    </source>
</evidence>
<organism evidence="2 3">
    <name type="scientific">Gluconobacter albidus</name>
    <dbReference type="NCBI Taxonomy" id="318683"/>
    <lineage>
        <taxon>Bacteria</taxon>
        <taxon>Pseudomonadati</taxon>
        <taxon>Pseudomonadota</taxon>
        <taxon>Alphaproteobacteria</taxon>
        <taxon>Acetobacterales</taxon>
        <taxon>Acetobacteraceae</taxon>
        <taxon>Gluconobacter</taxon>
    </lineage>
</organism>
<feature type="compositionally biased region" description="Pro residues" evidence="1">
    <location>
        <begin position="432"/>
        <end position="441"/>
    </location>
</feature>
<dbReference type="Pfam" id="PF06074">
    <property type="entry name" value="Portal_Mu"/>
    <property type="match status" value="1"/>
</dbReference>
<accession>A0A149TMR3</accession>
<dbReference type="PATRIC" id="fig|318683.6.peg.2448"/>
<dbReference type="RefSeq" id="WP_082779987.1">
    <property type="nucleotide sequence ID" value="NZ_LHZR01000076.1"/>
</dbReference>
<dbReference type="AlphaFoldDB" id="A0A149TMR3"/>
<evidence type="ECO:0000313" key="3">
    <source>
        <dbReference type="Proteomes" id="UP000075636"/>
    </source>
</evidence>
<comment type="caution">
    <text evidence="2">The sequence shown here is derived from an EMBL/GenBank/DDBJ whole genome shotgun (WGS) entry which is preliminary data.</text>
</comment>
<sequence>MAGKVLDQYGNPIERKVLTQQIAGPDFIGQRPAVLSDLPIGLNPVILGEALRAADGGDSLAWQTIAELIEEKDAHYQGVLGTRKRSVAQLPITVDPASDDPQHKKHAEFIQDWLRLGILEDALQDILDAIGKGWSVHELTWDLQPGCNQIVAMEWRPQRWFEPSYQDGETILIREINAEPAPASVEGAPVQAGFKAMPPHKFIVHRHKSWSGLTMRSGLTRTVAFLVMFKHFTTRDWGLFVQSYGLPLRIGKFGPGASEEQKRVLRRAVFDLMGAAGAVIPDSMQLEMIEPKHGAGSNDIHQRRCDWLDAQMSKVVLGQTGTTDSKQGAHASGAIHRLVQEDIERADARLASGTINRQAVMPMIDMTFGPQPMGKYPRISIGRPDEPTVADVTNALQWLGPQGLTVPTTEVRQRLGFSEPEDGEEVVGGRAPTPPATPPHMLPGEVRPAQEDPPHASAPTPQDEAETETKQTLHSQLGQVLIRHTRDNGPGLVSALSASAARECAEGFAAMCRPAQDAYEQATSLEDFRARLEVVRLPPEKLADAMANAMMVAELAGEAMVLDQMRADG</sequence>
<proteinExistence type="predicted"/>
<dbReference type="Proteomes" id="UP000075636">
    <property type="component" value="Unassembled WGS sequence"/>
</dbReference>
<dbReference type="InterPro" id="IPR009279">
    <property type="entry name" value="Portal_Mu"/>
</dbReference>
<evidence type="ECO:0000256" key="1">
    <source>
        <dbReference type="SAM" id="MobiDB-lite"/>
    </source>
</evidence>
<feature type="region of interest" description="Disordered" evidence="1">
    <location>
        <begin position="417"/>
        <end position="475"/>
    </location>
</feature>
<gene>
    <name evidence="2" type="ORF">AD945_01820</name>
</gene>
<name>A0A149TMR3_9PROT</name>
<evidence type="ECO:0000313" key="2">
    <source>
        <dbReference type="EMBL" id="KXV50543.1"/>
    </source>
</evidence>
<dbReference type="OrthoDB" id="9797300at2"/>
<protein>
    <recommendedName>
        <fullName evidence="4">Portal protein</fullName>
    </recommendedName>
</protein>
<dbReference type="EMBL" id="LHZR01000076">
    <property type="protein sequence ID" value="KXV50543.1"/>
    <property type="molecule type" value="Genomic_DNA"/>
</dbReference>
<reference evidence="2 3" key="1">
    <citation type="submission" date="2015-06" db="EMBL/GenBank/DDBJ databases">
        <title>Improved classification and identification of acetic acid bacteria using matrix-assisted laser desorption/ionization time-of-flight mass spectrometry; Gluconobacter nephelii and Gluconobacter uchimurae are later heterotypic synonyms of Gluconobacter japonicus and Gluconobacter oxydans, respectively.</title>
        <authorList>
            <person name="Li L."/>
            <person name="Cleenwerck I."/>
            <person name="De Vuyst L."/>
            <person name="Vandamme P."/>
        </authorList>
    </citation>
    <scope>NUCLEOTIDE SEQUENCE [LARGE SCALE GENOMIC DNA]</scope>
    <source>
        <strain evidence="2 3">LMG 1768</strain>
    </source>
</reference>